<protein>
    <submittedName>
        <fullName evidence="8">Cadherin-23</fullName>
    </submittedName>
</protein>
<sequence length="134" mass="14760">MPCIIQDQDKTRPLSTLANLAIIITDVQDMDPIFINLPYSTNIYEHSPPGNTVAWSQSLRQAEGQGTTVRIITAIDQDKGRPRGIGYTIVSGYLRTLSNSQPSTGGDWQQEHGFGPLHHLLPVSSFWCPAQELG</sequence>
<dbReference type="Proteomes" id="UP001266305">
    <property type="component" value="Unassembled WGS sequence"/>
</dbReference>
<gene>
    <name evidence="8" type="primary">CDH23_8</name>
    <name evidence="8" type="ORF">P7K49_023944</name>
</gene>
<evidence type="ECO:0000256" key="5">
    <source>
        <dbReference type="ARBA" id="ARBA00022889"/>
    </source>
</evidence>
<keyword evidence="3" id="KW-0677">Repeat</keyword>
<comment type="subcellular location">
    <subcellularLocation>
        <location evidence="1">Membrane</location>
    </subcellularLocation>
</comment>
<evidence type="ECO:0000256" key="2">
    <source>
        <dbReference type="ARBA" id="ARBA00022692"/>
    </source>
</evidence>
<name>A0ABQ9UN46_SAGOE</name>
<evidence type="ECO:0000313" key="8">
    <source>
        <dbReference type="EMBL" id="KAK2098493.1"/>
    </source>
</evidence>
<comment type="caution">
    <text evidence="8">The sequence shown here is derived from an EMBL/GenBank/DDBJ whole genome shotgun (WGS) entry which is preliminary data.</text>
</comment>
<evidence type="ECO:0000256" key="7">
    <source>
        <dbReference type="ARBA" id="ARBA00023136"/>
    </source>
</evidence>
<dbReference type="InterPro" id="IPR050971">
    <property type="entry name" value="Cadherin-domain_protein"/>
</dbReference>
<dbReference type="PANTHER" id="PTHR24025:SF23">
    <property type="entry name" value="NEURAL-CADHERIN"/>
    <property type="match status" value="1"/>
</dbReference>
<evidence type="ECO:0000256" key="4">
    <source>
        <dbReference type="ARBA" id="ARBA00022837"/>
    </source>
</evidence>
<organism evidence="8 9">
    <name type="scientific">Saguinus oedipus</name>
    <name type="common">Cotton-top tamarin</name>
    <name type="synonym">Oedipomidas oedipus</name>
    <dbReference type="NCBI Taxonomy" id="9490"/>
    <lineage>
        <taxon>Eukaryota</taxon>
        <taxon>Metazoa</taxon>
        <taxon>Chordata</taxon>
        <taxon>Craniata</taxon>
        <taxon>Vertebrata</taxon>
        <taxon>Euteleostomi</taxon>
        <taxon>Mammalia</taxon>
        <taxon>Eutheria</taxon>
        <taxon>Euarchontoglires</taxon>
        <taxon>Primates</taxon>
        <taxon>Haplorrhini</taxon>
        <taxon>Platyrrhini</taxon>
        <taxon>Cebidae</taxon>
        <taxon>Callitrichinae</taxon>
        <taxon>Saguinus</taxon>
    </lineage>
</organism>
<proteinExistence type="predicted"/>
<keyword evidence="4" id="KW-0106">Calcium</keyword>
<evidence type="ECO:0000313" key="9">
    <source>
        <dbReference type="Proteomes" id="UP001266305"/>
    </source>
</evidence>
<keyword evidence="9" id="KW-1185">Reference proteome</keyword>
<accession>A0ABQ9UN46</accession>
<keyword evidence="6" id="KW-1133">Transmembrane helix</keyword>
<dbReference type="EMBL" id="JASSZA010000011">
    <property type="protein sequence ID" value="KAK2098493.1"/>
    <property type="molecule type" value="Genomic_DNA"/>
</dbReference>
<evidence type="ECO:0000256" key="1">
    <source>
        <dbReference type="ARBA" id="ARBA00004370"/>
    </source>
</evidence>
<evidence type="ECO:0000256" key="6">
    <source>
        <dbReference type="ARBA" id="ARBA00022989"/>
    </source>
</evidence>
<evidence type="ECO:0000256" key="3">
    <source>
        <dbReference type="ARBA" id="ARBA00022737"/>
    </source>
</evidence>
<dbReference type="Gene3D" id="2.60.40.60">
    <property type="entry name" value="Cadherins"/>
    <property type="match status" value="1"/>
</dbReference>
<dbReference type="PANTHER" id="PTHR24025">
    <property type="entry name" value="DESMOGLEIN FAMILY MEMBER"/>
    <property type="match status" value="1"/>
</dbReference>
<dbReference type="CDD" id="cd11304">
    <property type="entry name" value="Cadherin_repeat"/>
    <property type="match status" value="1"/>
</dbReference>
<reference evidence="8 9" key="1">
    <citation type="submission" date="2023-05" db="EMBL/GenBank/DDBJ databases">
        <title>B98-5 Cell Line De Novo Hybrid Assembly: An Optical Mapping Approach.</title>
        <authorList>
            <person name="Kananen K."/>
            <person name="Auerbach J.A."/>
            <person name="Kautto E."/>
            <person name="Blachly J.S."/>
        </authorList>
    </citation>
    <scope>NUCLEOTIDE SEQUENCE [LARGE SCALE GENOMIC DNA]</scope>
    <source>
        <strain evidence="8">B95-8</strain>
        <tissue evidence="8">Cell line</tissue>
    </source>
</reference>
<keyword evidence="2" id="KW-0812">Transmembrane</keyword>
<keyword evidence="7" id="KW-0472">Membrane</keyword>
<keyword evidence="5" id="KW-0130">Cell adhesion</keyword>